<dbReference type="InterPro" id="IPR011029">
    <property type="entry name" value="DEATH-like_dom_sf"/>
</dbReference>
<feature type="compositionally biased region" description="Basic residues" evidence="1">
    <location>
        <begin position="1"/>
        <end position="14"/>
    </location>
</feature>
<dbReference type="SUPFAM" id="SSF47986">
    <property type="entry name" value="DEATH domain"/>
    <property type="match status" value="1"/>
</dbReference>
<keyword evidence="4" id="KW-1185">Reference proteome</keyword>
<dbReference type="PANTHER" id="PTHR48169">
    <property type="entry name" value="DED DOMAIN-CONTAINING PROTEIN"/>
    <property type="match status" value="1"/>
</dbReference>
<accession>A0A210QQT1</accession>
<dbReference type="Proteomes" id="UP000242188">
    <property type="component" value="Unassembled WGS sequence"/>
</dbReference>
<reference evidence="3 4" key="1">
    <citation type="journal article" date="2017" name="Nat. Ecol. Evol.">
        <title>Scallop genome provides insights into evolution of bilaterian karyotype and development.</title>
        <authorList>
            <person name="Wang S."/>
            <person name="Zhang J."/>
            <person name="Jiao W."/>
            <person name="Li J."/>
            <person name="Xun X."/>
            <person name="Sun Y."/>
            <person name="Guo X."/>
            <person name="Huan P."/>
            <person name="Dong B."/>
            <person name="Zhang L."/>
            <person name="Hu X."/>
            <person name="Sun X."/>
            <person name="Wang J."/>
            <person name="Zhao C."/>
            <person name="Wang Y."/>
            <person name="Wang D."/>
            <person name="Huang X."/>
            <person name="Wang R."/>
            <person name="Lv J."/>
            <person name="Li Y."/>
            <person name="Zhang Z."/>
            <person name="Liu B."/>
            <person name="Lu W."/>
            <person name="Hui Y."/>
            <person name="Liang J."/>
            <person name="Zhou Z."/>
            <person name="Hou R."/>
            <person name="Li X."/>
            <person name="Liu Y."/>
            <person name="Li H."/>
            <person name="Ning X."/>
            <person name="Lin Y."/>
            <person name="Zhao L."/>
            <person name="Xing Q."/>
            <person name="Dou J."/>
            <person name="Li Y."/>
            <person name="Mao J."/>
            <person name="Guo H."/>
            <person name="Dou H."/>
            <person name="Li T."/>
            <person name="Mu C."/>
            <person name="Jiang W."/>
            <person name="Fu Q."/>
            <person name="Fu X."/>
            <person name="Miao Y."/>
            <person name="Liu J."/>
            <person name="Yu Q."/>
            <person name="Li R."/>
            <person name="Liao H."/>
            <person name="Li X."/>
            <person name="Kong Y."/>
            <person name="Jiang Z."/>
            <person name="Chourrout D."/>
            <person name="Li R."/>
            <person name="Bao Z."/>
        </authorList>
    </citation>
    <scope>NUCLEOTIDE SEQUENCE [LARGE SCALE GENOMIC DNA]</scope>
    <source>
        <strain evidence="3 4">PY_sf001</strain>
    </source>
</reference>
<name>A0A210QQT1_MIZYE</name>
<sequence>MPKVKGHSSGKARVKPYEKNDKKEPGTDRECTEDNQLETKIKNDYQPNEETKMDMADSSLISPQWKFNKTLDDIAESLTEKDLPRMKFYCTAGCFGRKALKEADSPLMFFQLLMDMDFLSCNNLLHLQAMLWHIGRKDLHKQMVMFARECRRQPLYFFSPKSKPVNGFKHVKFHIGGSETNRREVENLGSVVAKLLCVRHEDVALVGFQPSNSIVITFMLPEEAIETLHDLVPEDRSVLKSMKVDYIFVGEQEIPLIGERMEKPTTISQIAAISKLLADEEYSRTKVERLQSLLLKRNEELRLAKSNEKSMQQGRDQAVLAFLTLMNNQRQSATIDSLVSKSCMAYFQHSLQTFRSKFPDEMDTIEMLLEAKELLACKAERDAWRLHEESMRLLNQLETNALRIQHSIDITSLQGIRYNRKPPRLNIDGNGTQQNATIQVSVKMVTQQVQTGDMSTDMSIVQAENAHHNKVTKALEEISKMLKPAQRKSLLRHSGINERDERVSKNSNEQFMLNLYRLQSPKQENNELEFAFELVRQLDDKTLNEKMYNIEVDLAKYHNAQHAMLQ</sequence>
<dbReference type="Pfam" id="PF01335">
    <property type="entry name" value="DED"/>
    <property type="match status" value="1"/>
</dbReference>
<protein>
    <recommendedName>
        <fullName evidence="2">DED domain-containing protein</fullName>
    </recommendedName>
</protein>
<evidence type="ECO:0000313" key="3">
    <source>
        <dbReference type="EMBL" id="OWF51106.1"/>
    </source>
</evidence>
<proteinExistence type="predicted"/>
<dbReference type="Gene3D" id="1.10.533.10">
    <property type="entry name" value="Death Domain, Fas"/>
    <property type="match status" value="1"/>
</dbReference>
<dbReference type="PANTHER" id="PTHR48169:SF3">
    <property type="entry name" value="CASP8 AND FADD LIKE APOPTOSIS REGULATOR"/>
    <property type="match status" value="1"/>
</dbReference>
<dbReference type="PROSITE" id="PS50168">
    <property type="entry name" value="DED"/>
    <property type="match status" value="1"/>
</dbReference>
<evidence type="ECO:0000259" key="2">
    <source>
        <dbReference type="PROSITE" id="PS50168"/>
    </source>
</evidence>
<dbReference type="OrthoDB" id="6160190at2759"/>
<evidence type="ECO:0000313" key="4">
    <source>
        <dbReference type="Proteomes" id="UP000242188"/>
    </source>
</evidence>
<comment type="caution">
    <text evidence="3">The sequence shown here is derived from an EMBL/GenBank/DDBJ whole genome shotgun (WGS) entry which is preliminary data.</text>
</comment>
<evidence type="ECO:0000256" key="1">
    <source>
        <dbReference type="SAM" id="MobiDB-lite"/>
    </source>
</evidence>
<organism evidence="3 4">
    <name type="scientific">Mizuhopecten yessoensis</name>
    <name type="common">Japanese scallop</name>
    <name type="synonym">Patinopecten yessoensis</name>
    <dbReference type="NCBI Taxonomy" id="6573"/>
    <lineage>
        <taxon>Eukaryota</taxon>
        <taxon>Metazoa</taxon>
        <taxon>Spiralia</taxon>
        <taxon>Lophotrochozoa</taxon>
        <taxon>Mollusca</taxon>
        <taxon>Bivalvia</taxon>
        <taxon>Autobranchia</taxon>
        <taxon>Pteriomorphia</taxon>
        <taxon>Pectinida</taxon>
        <taxon>Pectinoidea</taxon>
        <taxon>Pectinidae</taxon>
        <taxon>Mizuhopecten</taxon>
    </lineage>
</organism>
<feature type="compositionally biased region" description="Basic and acidic residues" evidence="1">
    <location>
        <begin position="15"/>
        <end position="49"/>
    </location>
</feature>
<feature type="region of interest" description="Disordered" evidence="1">
    <location>
        <begin position="1"/>
        <end position="49"/>
    </location>
</feature>
<gene>
    <name evidence="3" type="ORF">KP79_PYT16629</name>
</gene>
<dbReference type="AlphaFoldDB" id="A0A210QQT1"/>
<dbReference type="EMBL" id="NEDP02002351">
    <property type="protein sequence ID" value="OWF51106.1"/>
    <property type="molecule type" value="Genomic_DNA"/>
</dbReference>
<dbReference type="CDD" id="cd00045">
    <property type="entry name" value="DED"/>
    <property type="match status" value="1"/>
</dbReference>
<dbReference type="InterPro" id="IPR001875">
    <property type="entry name" value="DED_dom"/>
</dbReference>
<feature type="domain" description="DED" evidence="2">
    <location>
        <begin position="66"/>
        <end position="145"/>
    </location>
</feature>
<dbReference type="GO" id="GO:0042981">
    <property type="term" value="P:regulation of apoptotic process"/>
    <property type="evidence" value="ECO:0007669"/>
    <property type="project" value="InterPro"/>
</dbReference>